<sequence length="91" mass="9919">MAKKSTLKDLNSFLNQQPKRLDADSDLKPTSVDLNSVKSIAQAITEITKDSGLETAAVLSTIVEEVYEGKKDKNAEDYLLLNSAAYLNAKS</sequence>
<evidence type="ECO:0000313" key="2">
    <source>
        <dbReference type="Proteomes" id="UP000298616"/>
    </source>
</evidence>
<organism evidence="1 2">
    <name type="scientific">Mangrovivirga cuniculi</name>
    <dbReference type="NCBI Taxonomy" id="2715131"/>
    <lineage>
        <taxon>Bacteria</taxon>
        <taxon>Pseudomonadati</taxon>
        <taxon>Bacteroidota</taxon>
        <taxon>Cytophagia</taxon>
        <taxon>Cytophagales</taxon>
        <taxon>Mangrovivirgaceae</taxon>
        <taxon>Mangrovivirga</taxon>
    </lineage>
</organism>
<accession>A0A4D7JG73</accession>
<protein>
    <submittedName>
        <fullName evidence="1">Uncharacterized protein</fullName>
    </submittedName>
</protein>
<dbReference type="AlphaFoldDB" id="A0A4D7JG73"/>
<dbReference type="KEGG" id="fpf:DCC35_02300"/>
<keyword evidence="2" id="KW-1185">Reference proteome</keyword>
<proteinExistence type="predicted"/>
<reference evidence="1 2" key="1">
    <citation type="submission" date="2018-04" db="EMBL/GenBank/DDBJ databases">
        <title>Complete genome uncultured novel isolate.</title>
        <authorList>
            <person name="Merlino G."/>
        </authorList>
    </citation>
    <scope>NUCLEOTIDE SEQUENCE [LARGE SCALE GENOMIC DNA]</scope>
    <source>
        <strain evidence="2">R1DC9</strain>
    </source>
</reference>
<name>A0A4D7JG73_9BACT</name>
<dbReference type="RefSeq" id="WP_137089264.1">
    <property type="nucleotide sequence ID" value="NZ_CP028923.1"/>
</dbReference>
<dbReference type="EMBL" id="CP028923">
    <property type="protein sequence ID" value="QCK13667.1"/>
    <property type="molecule type" value="Genomic_DNA"/>
</dbReference>
<gene>
    <name evidence="1" type="ORF">DCC35_02300</name>
</gene>
<evidence type="ECO:0000313" key="1">
    <source>
        <dbReference type="EMBL" id="QCK13667.1"/>
    </source>
</evidence>
<dbReference type="Proteomes" id="UP000298616">
    <property type="component" value="Chromosome"/>
</dbReference>